<protein>
    <submittedName>
        <fullName evidence="1">Acyl carrier protein</fullName>
    </submittedName>
</protein>
<dbReference type="Proteomes" id="UP000524404">
    <property type="component" value="Unassembled WGS sequence"/>
</dbReference>
<evidence type="ECO:0000313" key="1">
    <source>
        <dbReference type="EMBL" id="MBB6002885.1"/>
    </source>
</evidence>
<comment type="caution">
    <text evidence="1">The sequence shown here is derived from an EMBL/GenBank/DDBJ whole genome shotgun (WGS) entry which is preliminary data.</text>
</comment>
<reference evidence="1 2" key="1">
    <citation type="submission" date="2020-08" db="EMBL/GenBank/DDBJ databases">
        <title>Functional genomics of gut bacteria from endangered species of beetles.</title>
        <authorList>
            <person name="Carlos-Shanley C."/>
        </authorList>
    </citation>
    <scope>NUCLEOTIDE SEQUENCE [LARGE SCALE GENOMIC DNA]</scope>
    <source>
        <strain evidence="1 2">S00070</strain>
    </source>
</reference>
<dbReference type="SUPFAM" id="SSF47336">
    <property type="entry name" value="ACP-like"/>
    <property type="match status" value="1"/>
</dbReference>
<organism evidence="1 2">
    <name type="scientific">Arcicella rosea</name>
    <dbReference type="NCBI Taxonomy" id="502909"/>
    <lineage>
        <taxon>Bacteria</taxon>
        <taxon>Pseudomonadati</taxon>
        <taxon>Bacteroidota</taxon>
        <taxon>Cytophagia</taxon>
        <taxon>Cytophagales</taxon>
        <taxon>Flectobacillaceae</taxon>
        <taxon>Arcicella</taxon>
    </lineage>
</organism>
<gene>
    <name evidence="1" type="ORF">HNP25_001537</name>
</gene>
<keyword evidence="2" id="KW-1185">Reference proteome</keyword>
<dbReference type="EMBL" id="JACHKT010000008">
    <property type="protein sequence ID" value="MBB6002885.1"/>
    <property type="molecule type" value="Genomic_DNA"/>
</dbReference>
<dbReference type="RefSeq" id="WP_184132770.1">
    <property type="nucleotide sequence ID" value="NZ_JACHKT010000008.1"/>
</dbReference>
<dbReference type="Gene3D" id="1.10.1200.10">
    <property type="entry name" value="ACP-like"/>
    <property type="match status" value="1"/>
</dbReference>
<sequence length="81" mass="9604">MNTSVLETIQFFLTKTFYVKPHHVKPYTRIHEDLRLSQMEFLEMVMTVENTYQIQLADNELGRCKKINDLALMTERALGRI</sequence>
<dbReference type="InterPro" id="IPR036736">
    <property type="entry name" value="ACP-like_sf"/>
</dbReference>
<dbReference type="AlphaFoldDB" id="A0A841EI86"/>
<proteinExistence type="predicted"/>
<evidence type="ECO:0000313" key="2">
    <source>
        <dbReference type="Proteomes" id="UP000524404"/>
    </source>
</evidence>
<accession>A0A841EI86</accession>
<name>A0A841EI86_9BACT</name>